<organism evidence="1 2">
    <name type="scientific">Neurospora intermedia</name>
    <dbReference type="NCBI Taxonomy" id="5142"/>
    <lineage>
        <taxon>Eukaryota</taxon>
        <taxon>Fungi</taxon>
        <taxon>Dikarya</taxon>
        <taxon>Ascomycota</taxon>
        <taxon>Pezizomycotina</taxon>
        <taxon>Sordariomycetes</taxon>
        <taxon>Sordariomycetidae</taxon>
        <taxon>Sordariales</taxon>
        <taxon>Sordariaceae</taxon>
        <taxon>Neurospora</taxon>
    </lineage>
</organism>
<dbReference type="EMBL" id="JAVLET010000002">
    <property type="protein sequence ID" value="KAL0473936.1"/>
    <property type="molecule type" value="Genomic_DNA"/>
</dbReference>
<protein>
    <submittedName>
        <fullName evidence="1">Uncharacterized protein</fullName>
    </submittedName>
</protein>
<proteinExistence type="predicted"/>
<sequence>MASPDLPRQLPVRPQTQRHIVDAMEEPDMGKPLPALPIATLGFPPLAIPLSSFAICPQCPSKRRFQIRCSHSVMTRFYSTRDKCALCRRKGDFGWVYRCIVDRDALIMGRKANGIPVAFGGIGCKFAEKMTLGKHGPEARHEDYSFLREIAPEQMVSYTPSQIQKILSQRIRFTNVSTQSKVKNTIAEERHQFDHPRYKHAKKRFPDDDQPWMPSRETECSFTVCHNCCPSATEKNRISIDSVVEDDIQPTVAIGYGFSKLKSRPYAKAEIVRSIGYRPVPMPIERSEHHSANAWLSIQSNEALDIADQYLGMAAHDGSSDAGNMITPVLPCRLSPPGTHLHSHCMVGSSTDTFDFAYTNGSFASDFLHVRPPWTPPPTPRNTPEVGINESETLPIFDTRFLVCNGRSPASLKVSPAMRNMAFSSVTDLPVSEHQRGTESTLAEPCPEFMDEDQIPMQFEEEYNPSPIQTLKSKVYVEACTTPLPRPNMDEIMFFSNRALPRKPSLRRHRSQCEFGRGPRPLMPISVAGQDEKVMKSLSSEPITFLKGIAITEEAAEFGTPDVSVAVDVQPVTSAYPKQSGKALKF</sequence>
<reference evidence="1 2" key="1">
    <citation type="submission" date="2023-09" db="EMBL/GenBank/DDBJ databases">
        <title>Multi-omics analysis of a traditional fermented food reveals byproduct-associated fungal strains for waste-to-food upcycling.</title>
        <authorList>
            <consortium name="Lawrence Berkeley National Laboratory"/>
            <person name="Rekdal V.M."/>
            <person name="Villalobos-Escobedo J.M."/>
            <person name="Rodriguez-Valeron N."/>
            <person name="Garcia M.O."/>
            <person name="Vasquez D.P."/>
            <person name="Damayanti I."/>
            <person name="Sorensen P.M."/>
            <person name="Baidoo E.E."/>
            <person name="De Carvalho A.C."/>
            <person name="Riley R."/>
            <person name="Lipzen A."/>
            <person name="He G."/>
            <person name="Yan M."/>
            <person name="Haridas S."/>
            <person name="Daum C."/>
            <person name="Yoshinaga Y."/>
            <person name="Ng V."/>
            <person name="Grigoriev I.V."/>
            <person name="Munk R."/>
            <person name="Nuraida L."/>
            <person name="Wijaya C.H."/>
            <person name="Morales P.-C."/>
            <person name="Keasling J.D."/>
        </authorList>
    </citation>
    <scope>NUCLEOTIDE SEQUENCE [LARGE SCALE GENOMIC DNA]</scope>
    <source>
        <strain evidence="1 2">FGSC 2613</strain>
    </source>
</reference>
<name>A0ABR3DMQ1_NEUIN</name>
<dbReference type="Proteomes" id="UP001451303">
    <property type="component" value="Unassembled WGS sequence"/>
</dbReference>
<gene>
    <name evidence="1" type="ORF">QR685DRAFT_542450</name>
</gene>
<comment type="caution">
    <text evidence="1">The sequence shown here is derived from an EMBL/GenBank/DDBJ whole genome shotgun (WGS) entry which is preliminary data.</text>
</comment>
<evidence type="ECO:0000313" key="2">
    <source>
        <dbReference type="Proteomes" id="UP001451303"/>
    </source>
</evidence>
<evidence type="ECO:0000313" key="1">
    <source>
        <dbReference type="EMBL" id="KAL0473936.1"/>
    </source>
</evidence>
<keyword evidence="2" id="KW-1185">Reference proteome</keyword>
<accession>A0ABR3DMQ1</accession>